<dbReference type="Gene3D" id="1.25.40.10">
    <property type="entry name" value="Tetratricopeptide repeat domain"/>
    <property type="match status" value="1"/>
</dbReference>
<sequence length="199" mass="22412">MAVYGRCLLSFRIYVSCWLLGACFVLPWQAAAQDRSPFHAIDSLQALLRAHPRPDTIRLELLNRLGEELLEVDTRAAGAPRREALRQAARVRYRDLLAEALLSLADYHIALAQYDSAREPLEASRREFARLHDLGGQMRGLGRLARIADQQGRLAEALEYCLRGMAISSTGNERRFHTSLKIHAASLYTRLGEFGPARQ</sequence>
<name>A0ABS0QCA6_9BACT</name>
<organism evidence="1 2">
    <name type="scientific">Hymenobacter negativus</name>
    <dbReference type="NCBI Taxonomy" id="2795026"/>
    <lineage>
        <taxon>Bacteria</taxon>
        <taxon>Pseudomonadati</taxon>
        <taxon>Bacteroidota</taxon>
        <taxon>Cytophagia</taxon>
        <taxon>Cytophagales</taxon>
        <taxon>Hymenobacteraceae</taxon>
        <taxon>Hymenobacter</taxon>
    </lineage>
</organism>
<proteinExistence type="predicted"/>
<reference evidence="1 2" key="1">
    <citation type="submission" date="2020-12" db="EMBL/GenBank/DDBJ databases">
        <title>Hymenobacter sp.</title>
        <authorList>
            <person name="Kim M.K."/>
        </authorList>
    </citation>
    <scope>NUCLEOTIDE SEQUENCE [LARGE SCALE GENOMIC DNA]</scope>
    <source>
        <strain evidence="1 2">BT442</strain>
    </source>
</reference>
<evidence type="ECO:0008006" key="3">
    <source>
        <dbReference type="Google" id="ProtNLM"/>
    </source>
</evidence>
<comment type="caution">
    <text evidence="1">The sequence shown here is derived from an EMBL/GenBank/DDBJ whole genome shotgun (WGS) entry which is preliminary data.</text>
</comment>
<dbReference type="EMBL" id="JAEDAE010000012">
    <property type="protein sequence ID" value="MBH8560250.1"/>
    <property type="molecule type" value="Genomic_DNA"/>
</dbReference>
<dbReference type="RefSeq" id="WP_198076759.1">
    <property type="nucleotide sequence ID" value="NZ_JAEDAE010000012.1"/>
</dbReference>
<keyword evidence="2" id="KW-1185">Reference proteome</keyword>
<evidence type="ECO:0000313" key="2">
    <source>
        <dbReference type="Proteomes" id="UP000625631"/>
    </source>
</evidence>
<dbReference type="Proteomes" id="UP000625631">
    <property type="component" value="Unassembled WGS sequence"/>
</dbReference>
<dbReference type="SUPFAM" id="SSF48452">
    <property type="entry name" value="TPR-like"/>
    <property type="match status" value="1"/>
</dbReference>
<protein>
    <recommendedName>
        <fullName evidence="3">Tetratricopeptide repeat protein</fullName>
    </recommendedName>
</protein>
<gene>
    <name evidence="1" type="ORF">I7X13_19475</name>
</gene>
<dbReference type="PROSITE" id="PS51257">
    <property type="entry name" value="PROKAR_LIPOPROTEIN"/>
    <property type="match status" value="1"/>
</dbReference>
<dbReference type="InterPro" id="IPR011990">
    <property type="entry name" value="TPR-like_helical_dom_sf"/>
</dbReference>
<evidence type="ECO:0000313" key="1">
    <source>
        <dbReference type="EMBL" id="MBH8560250.1"/>
    </source>
</evidence>
<accession>A0ABS0QCA6</accession>